<keyword evidence="2" id="KW-1185">Reference proteome</keyword>
<dbReference type="EMBL" id="JAFBEC010000001">
    <property type="protein sequence ID" value="MBM7631079.1"/>
    <property type="molecule type" value="Genomic_DNA"/>
</dbReference>
<sequence length="107" mass="11885">MQAGDGFTTFANPRVWGSTTVQKGTSYKGWAKTNANTNLDQIRAVAKLYYRGGKIAQGTDTRRNHNYAGAMFDKANVGLTRDHYAAGEHIGRKSGYKDLTFNTRKSY</sequence>
<evidence type="ECO:0008006" key="3">
    <source>
        <dbReference type="Google" id="ProtNLM"/>
    </source>
</evidence>
<dbReference type="RefSeq" id="WP_204695273.1">
    <property type="nucleotide sequence ID" value="NZ_JAFBEC010000001.1"/>
</dbReference>
<protein>
    <recommendedName>
        <fullName evidence="3">Bacterial toxin 44 domain-containing protein</fullName>
    </recommendedName>
</protein>
<dbReference type="Proteomes" id="UP000741863">
    <property type="component" value="Unassembled WGS sequence"/>
</dbReference>
<comment type="caution">
    <text evidence="1">The sequence shown here is derived from an EMBL/GenBank/DDBJ whole genome shotgun (WGS) entry which is preliminary data.</text>
</comment>
<evidence type="ECO:0000313" key="2">
    <source>
        <dbReference type="Proteomes" id="UP000741863"/>
    </source>
</evidence>
<name>A0ABS2P702_9BACL</name>
<proteinExistence type="predicted"/>
<organism evidence="1 2">
    <name type="scientific">Geomicrobium sediminis</name>
    <dbReference type="NCBI Taxonomy" id="1347788"/>
    <lineage>
        <taxon>Bacteria</taxon>
        <taxon>Bacillati</taxon>
        <taxon>Bacillota</taxon>
        <taxon>Bacilli</taxon>
        <taxon>Bacillales</taxon>
        <taxon>Geomicrobium</taxon>
    </lineage>
</organism>
<accession>A0ABS2P702</accession>
<reference evidence="1 2" key="1">
    <citation type="submission" date="2021-01" db="EMBL/GenBank/DDBJ databases">
        <title>Genomic Encyclopedia of Type Strains, Phase IV (KMG-IV): sequencing the most valuable type-strain genomes for metagenomic binning, comparative biology and taxonomic classification.</title>
        <authorList>
            <person name="Goeker M."/>
        </authorList>
    </citation>
    <scope>NUCLEOTIDE SEQUENCE [LARGE SCALE GENOMIC DNA]</scope>
    <source>
        <strain evidence="1 2">DSM 25540</strain>
    </source>
</reference>
<evidence type="ECO:0000313" key="1">
    <source>
        <dbReference type="EMBL" id="MBM7631079.1"/>
    </source>
</evidence>
<gene>
    <name evidence="1" type="ORF">JOD17_000170</name>
</gene>